<dbReference type="EMBL" id="ML119189">
    <property type="protein sequence ID" value="RPB07270.1"/>
    <property type="molecule type" value="Genomic_DNA"/>
</dbReference>
<dbReference type="InParanoid" id="A0A3N4K9S5"/>
<feature type="compositionally biased region" description="Basic and acidic residues" evidence="1">
    <location>
        <begin position="208"/>
        <end position="218"/>
    </location>
</feature>
<reference evidence="2 3" key="1">
    <citation type="journal article" date="2018" name="Nat. Ecol. Evol.">
        <title>Pezizomycetes genomes reveal the molecular basis of ectomycorrhizal truffle lifestyle.</title>
        <authorList>
            <person name="Murat C."/>
            <person name="Payen T."/>
            <person name="Noel B."/>
            <person name="Kuo A."/>
            <person name="Morin E."/>
            <person name="Chen J."/>
            <person name="Kohler A."/>
            <person name="Krizsan K."/>
            <person name="Balestrini R."/>
            <person name="Da Silva C."/>
            <person name="Montanini B."/>
            <person name="Hainaut M."/>
            <person name="Levati E."/>
            <person name="Barry K.W."/>
            <person name="Belfiori B."/>
            <person name="Cichocki N."/>
            <person name="Clum A."/>
            <person name="Dockter R.B."/>
            <person name="Fauchery L."/>
            <person name="Guy J."/>
            <person name="Iotti M."/>
            <person name="Le Tacon F."/>
            <person name="Lindquist E.A."/>
            <person name="Lipzen A."/>
            <person name="Malagnac F."/>
            <person name="Mello A."/>
            <person name="Molinier V."/>
            <person name="Miyauchi S."/>
            <person name="Poulain J."/>
            <person name="Riccioni C."/>
            <person name="Rubini A."/>
            <person name="Sitrit Y."/>
            <person name="Splivallo R."/>
            <person name="Traeger S."/>
            <person name="Wang M."/>
            <person name="Zifcakova L."/>
            <person name="Wipf D."/>
            <person name="Zambonelli A."/>
            <person name="Paolocci F."/>
            <person name="Nowrousian M."/>
            <person name="Ottonello S."/>
            <person name="Baldrian P."/>
            <person name="Spatafora J.W."/>
            <person name="Henrissat B."/>
            <person name="Nagy L.G."/>
            <person name="Aury J.M."/>
            <person name="Wincker P."/>
            <person name="Grigoriev I.V."/>
            <person name="Bonfante P."/>
            <person name="Martin F.M."/>
        </authorList>
    </citation>
    <scope>NUCLEOTIDE SEQUENCE [LARGE SCALE GENOMIC DNA]</scope>
    <source>
        <strain evidence="2 3">CCBAS932</strain>
    </source>
</reference>
<keyword evidence="3" id="KW-1185">Reference proteome</keyword>
<evidence type="ECO:0000256" key="1">
    <source>
        <dbReference type="SAM" id="MobiDB-lite"/>
    </source>
</evidence>
<evidence type="ECO:0000313" key="2">
    <source>
        <dbReference type="EMBL" id="RPB07270.1"/>
    </source>
</evidence>
<name>A0A3N4K9S5_9PEZI</name>
<dbReference type="Proteomes" id="UP000277580">
    <property type="component" value="Unassembled WGS sequence"/>
</dbReference>
<gene>
    <name evidence="2" type="ORF">P167DRAFT_568717</name>
</gene>
<feature type="region of interest" description="Disordered" evidence="1">
    <location>
        <begin position="132"/>
        <end position="154"/>
    </location>
</feature>
<feature type="region of interest" description="Disordered" evidence="1">
    <location>
        <begin position="208"/>
        <end position="229"/>
    </location>
</feature>
<feature type="region of interest" description="Disordered" evidence="1">
    <location>
        <begin position="1"/>
        <end position="51"/>
    </location>
</feature>
<dbReference type="OrthoDB" id="10439964at2759"/>
<accession>A0A3N4K9S5</accession>
<protein>
    <submittedName>
        <fullName evidence="2">Uncharacterized protein</fullName>
    </submittedName>
</protein>
<proteinExistence type="predicted"/>
<evidence type="ECO:0000313" key="3">
    <source>
        <dbReference type="Proteomes" id="UP000277580"/>
    </source>
</evidence>
<dbReference type="AlphaFoldDB" id="A0A3N4K9S5"/>
<organism evidence="2 3">
    <name type="scientific">Morchella conica CCBAS932</name>
    <dbReference type="NCBI Taxonomy" id="1392247"/>
    <lineage>
        <taxon>Eukaryota</taxon>
        <taxon>Fungi</taxon>
        <taxon>Dikarya</taxon>
        <taxon>Ascomycota</taxon>
        <taxon>Pezizomycotina</taxon>
        <taxon>Pezizomycetes</taxon>
        <taxon>Pezizales</taxon>
        <taxon>Morchellaceae</taxon>
        <taxon>Morchella</taxon>
    </lineage>
</organism>
<feature type="compositionally biased region" description="Pro residues" evidence="1">
    <location>
        <begin position="24"/>
        <end position="35"/>
    </location>
</feature>
<sequence length="255" mass="28344">MASNTNHPPGPLNPPVNDKNPKSRSPPPALTPMFPPHQLVPDSYTHPDRFPYSAYLRSKHPDIWQANADSVSGAFKAPLTDVNPPINPVAVAIKATEEYLRTHTPMTTRQCSTPPLPLSPPYVTPVERPGNSRYDPEHGGWIARTGNGKGKGPAKRVAFNLETEILGDFEKYGKLEKKKTKEEEKREKRRAELKGSISEPIGLITEARKRREEKKAGRADCALPSDYDMKPHARSMISEAIPLVLKSPSVLPFYE</sequence>